<dbReference type="Gene3D" id="2.60.40.10">
    <property type="entry name" value="Immunoglobulins"/>
    <property type="match status" value="1"/>
</dbReference>
<dbReference type="Pfam" id="PF18962">
    <property type="entry name" value="Por_Secre_tail"/>
    <property type="match status" value="1"/>
</dbReference>
<evidence type="ECO:0000313" key="5">
    <source>
        <dbReference type="Proteomes" id="UP000316008"/>
    </source>
</evidence>
<gene>
    <name evidence="4" type="ORF">FO442_10750</name>
</gene>
<dbReference type="RefSeq" id="WP_144333183.1">
    <property type="nucleotide sequence ID" value="NZ_VLPL01000004.1"/>
</dbReference>
<proteinExistence type="predicted"/>
<dbReference type="InterPro" id="IPR026444">
    <property type="entry name" value="Secre_tail"/>
</dbReference>
<dbReference type="AlphaFoldDB" id="A0A556MYR5"/>
<dbReference type="Proteomes" id="UP000316008">
    <property type="component" value="Unassembled WGS sequence"/>
</dbReference>
<feature type="chain" id="PRO_5022007014" evidence="2">
    <location>
        <begin position="23"/>
        <end position="625"/>
    </location>
</feature>
<organism evidence="4 5">
    <name type="scientific">Fluviicola chungangensis</name>
    <dbReference type="NCBI Taxonomy" id="2597671"/>
    <lineage>
        <taxon>Bacteria</taxon>
        <taxon>Pseudomonadati</taxon>
        <taxon>Bacteroidota</taxon>
        <taxon>Flavobacteriia</taxon>
        <taxon>Flavobacteriales</taxon>
        <taxon>Crocinitomicaceae</taxon>
        <taxon>Fluviicola</taxon>
    </lineage>
</organism>
<name>A0A556MYR5_9FLAO</name>
<dbReference type="InterPro" id="IPR013783">
    <property type="entry name" value="Ig-like_fold"/>
</dbReference>
<accession>A0A556MYR5</accession>
<feature type="signal peptide" evidence="2">
    <location>
        <begin position="1"/>
        <end position="22"/>
    </location>
</feature>
<sequence>MKSLNILLLLSLLIGWSENSRAQCSGGSSFSSVAAPTGTTATTISSCNWAGDYNTITSVVAGSSYTLTVSPSACITIHSGSPTGPVVAFGTSSVPFTAATSGTYYMTLNTNCSGCGTGTTCLTTTITCTSCGTGPCASISNIPGCGQAFTLSTTGSSSFVSNLCATATPGLEQVYTYTATSTGTYSFNVTSVTGGGYAIGWQSSGSGCSASGWNCAGTATTPGSVGSIALTSGTTYYFLMDATSTAASGITFSLTCPSGGPTVAGDCNVAANVCSNASFSIDPNGFGLVDEICDPGTCAANPDINVSGTNSGCLLSGELNSTWMIVNVLTGGTLTFNLGTPNSGTLNCLDWSMWAYTPTTCSAISAGTQAPIRCNYNGSCEEYTGLASTLPAGATSMTNWEAPLNPGSYTQYLICLSNYSSANTTVPLSFGGTAVVSCSPLGTESMNLTGKNESGYNSLEWVSSSEFNVDKYIIERSENGSQFIEIGTVDAQGMSLEALTYRFEDIQPVNGTTYYRVKLVRNNGTNIKSNTLAIEEGFRNDMELVKAFPNPAESNLNIILSSKTESTYQLTLSTLNGQKVFDSNRAVKQGLTYLSIDVREFENGFYFLNILQEGKSLSTHKIIIE</sequence>
<evidence type="ECO:0000259" key="3">
    <source>
        <dbReference type="Pfam" id="PF18962"/>
    </source>
</evidence>
<keyword evidence="5" id="KW-1185">Reference proteome</keyword>
<dbReference type="NCBIfam" id="TIGR04183">
    <property type="entry name" value="Por_Secre_tail"/>
    <property type="match status" value="1"/>
</dbReference>
<dbReference type="EMBL" id="VLPL01000004">
    <property type="protein sequence ID" value="TSJ45064.1"/>
    <property type="molecule type" value="Genomic_DNA"/>
</dbReference>
<feature type="domain" description="Secretion system C-terminal sorting" evidence="3">
    <location>
        <begin position="548"/>
        <end position="624"/>
    </location>
</feature>
<dbReference type="OrthoDB" id="9765926at2"/>
<comment type="caution">
    <text evidence="4">The sequence shown here is derived from an EMBL/GenBank/DDBJ whole genome shotgun (WGS) entry which is preliminary data.</text>
</comment>
<protein>
    <submittedName>
        <fullName evidence="4">T9SS type A sorting domain-containing protein</fullName>
    </submittedName>
</protein>
<keyword evidence="1 2" id="KW-0732">Signal</keyword>
<reference evidence="4 5" key="1">
    <citation type="submission" date="2019-07" db="EMBL/GenBank/DDBJ databases">
        <authorList>
            <person name="Huq M.A."/>
        </authorList>
    </citation>
    <scope>NUCLEOTIDE SEQUENCE [LARGE SCALE GENOMIC DNA]</scope>
    <source>
        <strain evidence="4 5">MAH-3</strain>
    </source>
</reference>
<evidence type="ECO:0000256" key="1">
    <source>
        <dbReference type="ARBA" id="ARBA00022729"/>
    </source>
</evidence>
<evidence type="ECO:0000313" key="4">
    <source>
        <dbReference type="EMBL" id="TSJ45064.1"/>
    </source>
</evidence>
<evidence type="ECO:0000256" key="2">
    <source>
        <dbReference type="SAM" id="SignalP"/>
    </source>
</evidence>